<keyword evidence="6" id="KW-1185">Reference proteome</keyword>
<feature type="domain" description="Peptidase S1" evidence="4">
    <location>
        <begin position="35"/>
        <end position="79"/>
    </location>
</feature>
<reference evidence="5" key="2">
    <citation type="submission" date="2025-09" db="UniProtKB">
        <authorList>
            <consortium name="Ensembl"/>
        </authorList>
    </citation>
    <scope>IDENTIFICATION</scope>
</reference>
<evidence type="ECO:0000256" key="1">
    <source>
        <dbReference type="ARBA" id="ARBA00022659"/>
    </source>
</evidence>
<evidence type="ECO:0000256" key="2">
    <source>
        <dbReference type="ARBA" id="ARBA00023157"/>
    </source>
</evidence>
<sequence length="125" mass="13405">MEKSRWKGSRRPLRFLSLPTVCGKPDKSITGIQRIIGGSTAPPGSFPWQAKTHVFGLRGGAPLGDRWILTAANIIYPKQHSSVTETGVRMSPDEGLATASIGPCYLLSFPTIGYAGSHVLALQTN</sequence>
<evidence type="ECO:0000313" key="6">
    <source>
        <dbReference type="Proteomes" id="UP000472274"/>
    </source>
</evidence>
<dbReference type="GO" id="GO:0004252">
    <property type="term" value="F:serine-type endopeptidase activity"/>
    <property type="evidence" value="ECO:0007669"/>
    <property type="project" value="InterPro"/>
</dbReference>
<keyword evidence="2" id="KW-1015">Disulfide bond</keyword>
<dbReference type="GO" id="GO:0031638">
    <property type="term" value="P:zymogen activation"/>
    <property type="evidence" value="ECO:0007669"/>
    <property type="project" value="TreeGrafter"/>
</dbReference>
<dbReference type="InterPro" id="IPR001254">
    <property type="entry name" value="Trypsin_dom"/>
</dbReference>
<evidence type="ECO:0000313" key="5">
    <source>
        <dbReference type="Ensembl" id="ENSTMTP00000005139.1"/>
    </source>
</evidence>
<evidence type="ECO:0000256" key="3">
    <source>
        <dbReference type="ARBA" id="ARBA00023180"/>
    </source>
</evidence>
<dbReference type="SUPFAM" id="SSF50494">
    <property type="entry name" value="Trypsin-like serine proteases"/>
    <property type="match status" value="1"/>
</dbReference>
<dbReference type="Gene3D" id="2.40.10.10">
    <property type="entry name" value="Trypsin-like serine proteases"/>
    <property type="match status" value="2"/>
</dbReference>
<evidence type="ECO:0000259" key="4">
    <source>
        <dbReference type="Pfam" id="PF00089"/>
    </source>
</evidence>
<protein>
    <recommendedName>
        <fullName evidence="4">Peptidase S1 domain-containing protein</fullName>
    </recommendedName>
</protein>
<proteinExistence type="predicted"/>
<dbReference type="Ensembl" id="ENSTMTT00000005311.1">
    <property type="protein sequence ID" value="ENSTMTP00000005139.1"/>
    <property type="gene ID" value="ENSTMTG00000003833.1"/>
</dbReference>
<dbReference type="GO" id="GO:0072562">
    <property type="term" value="C:blood microparticle"/>
    <property type="evidence" value="ECO:0007669"/>
    <property type="project" value="TreeGrafter"/>
</dbReference>
<keyword evidence="1" id="KW-0768">Sushi</keyword>
<dbReference type="AlphaFoldDB" id="A0A674IBH6"/>
<dbReference type="InParanoid" id="A0A674IBH6"/>
<accession>A0A674IBH6</accession>
<dbReference type="Proteomes" id="UP000472274">
    <property type="component" value="Unplaced"/>
</dbReference>
<dbReference type="InterPro" id="IPR009003">
    <property type="entry name" value="Peptidase_S1_PA"/>
</dbReference>
<reference evidence="5" key="1">
    <citation type="submission" date="2025-08" db="UniProtKB">
        <authorList>
            <consortium name="Ensembl"/>
        </authorList>
    </citation>
    <scope>IDENTIFICATION</scope>
</reference>
<dbReference type="Pfam" id="PF00089">
    <property type="entry name" value="Trypsin"/>
    <property type="match status" value="1"/>
</dbReference>
<dbReference type="PANTHER" id="PTHR24255:SF25">
    <property type="entry name" value="COMPLEMENT C1R SUBCOMPONENT"/>
    <property type="match status" value="1"/>
</dbReference>
<dbReference type="PANTHER" id="PTHR24255">
    <property type="entry name" value="COMPLEMENT COMPONENT 1, S SUBCOMPONENT-RELATED"/>
    <property type="match status" value="1"/>
</dbReference>
<dbReference type="InterPro" id="IPR043504">
    <property type="entry name" value="Peptidase_S1_PA_chymotrypsin"/>
</dbReference>
<organism evidence="5 6">
    <name type="scientific">Terrapene triunguis</name>
    <name type="common">Three-toed box turtle</name>
    <dbReference type="NCBI Taxonomy" id="2587831"/>
    <lineage>
        <taxon>Eukaryota</taxon>
        <taxon>Metazoa</taxon>
        <taxon>Chordata</taxon>
        <taxon>Craniata</taxon>
        <taxon>Vertebrata</taxon>
        <taxon>Euteleostomi</taxon>
        <taxon>Archelosauria</taxon>
        <taxon>Testudinata</taxon>
        <taxon>Testudines</taxon>
        <taxon>Cryptodira</taxon>
        <taxon>Durocryptodira</taxon>
        <taxon>Testudinoidea</taxon>
        <taxon>Emydidae</taxon>
        <taxon>Terrapene</taxon>
    </lineage>
</organism>
<keyword evidence="3" id="KW-0325">Glycoprotein</keyword>
<name>A0A674IBH6_9SAUR</name>